<dbReference type="InterPro" id="IPR015422">
    <property type="entry name" value="PyrdxlP-dep_Trfase_small"/>
</dbReference>
<reference evidence="6 7" key="1">
    <citation type="journal article" date="2018" name="J. Microbiol.">
        <title>Salicibibacter kimchii gen. nov., sp. nov., a moderately halophilic and alkalitolerant bacterium in the family Bacillaceae, isolated from kimchi.</title>
        <authorList>
            <person name="Jang J.Y."/>
            <person name="Oh Y.J."/>
            <person name="Lim S.K."/>
            <person name="Park H.K."/>
            <person name="Lee C."/>
            <person name="Kim J.Y."/>
            <person name="Lee M.A."/>
            <person name="Choi H.J."/>
        </authorList>
    </citation>
    <scope>NUCLEOTIDE SEQUENCE [LARGE SCALE GENOMIC DNA]</scope>
    <source>
        <strain evidence="6 7">NKC1-1</strain>
    </source>
</reference>
<evidence type="ECO:0000256" key="5">
    <source>
        <dbReference type="RuleBase" id="RU004508"/>
    </source>
</evidence>
<dbReference type="SUPFAM" id="SSF53383">
    <property type="entry name" value="PLP-dependent transferases"/>
    <property type="match status" value="1"/>
</dbReference>
<dbReference type="Pfam" id="PF01041">
    <property type="entry name" value="DegT_DnrJ_EryC1"/>
    <property type="match status" value="1"/>
</dbReference>
<evidence type="ECO:0000256" key="3">
    <source>
        <dbReference type="PIRSR" id="PIRSR000390-1"/>
    </source>
</evidence>
<dbReference type="EMBL" id="CP031092">
    <property type="protein sequence ID" value="AXF54567.1"/>
    <property type="molecule type" value="Genomic_DNA"/>
</dbReference>
<dbReference type="KEGG" id="rue:DT065_00065"/>
<dbReference type="PANTHER" id="PTHR30244:SF36">
    <property type="entry name" value="3-OXO-GLUCOSE-6-PHOSPHATE:GLUTAMATE AMINOTRANSFERASE"/>
    <property type="match status" value="1"/>
</dbReference>
<keyword evidence="6" id="KW-0032">Aminotransferase</keyword>
<keyword evidence="6" id="KW-0808">Transferase</keyword>
<feature type="modified residue" description="N6-(pyridoxal phosphate)lysine" evidence="4">
    <location>
        <position position="190"/>
    </location>
</feature>
<dbReference type="PIRSF" id="PIRSF000390">
    <property type="entry name" value="PLP_StrS"/>
    <property type="match status" value="1"/>
</dbReference>
<gene>
    <name evidence="6" type="ORF">DT065_00065</name>
</gene>
<comment type="similarity">
    <text evidence="2 5">Belongs to the DegT/DnrJ/EryC1 family.</text>
</comment>
<evidence type="ECO:0000256" key="1">
    <source>
        <dbReference type="ARBA" id="ARBA00022898"/>
    </source>
</evidence>
<name>A0A345BUD6_9BACI</name>
<dbReference type="CDD" id="cd00616">
    <property type="entry name" value="AHBA_syn"/>
    <property type="match status" value="1"/>
</dbReference>
<evidence type="ECO:0000256" key="4">
    <source>
        <dbReference type="PIRSR" id="PIRSR000390-2"/>
    </source>
</evidence>
<dbReference type="GO" id="GO:0000271">
    <property type="term" value="P:polysaccharide biosynthetic process"/>
    <property type="evidence" value="ECO:0007669"/>
    <property type="project" value="TreeGrafter"/>
</dbReference>
<keyword evidence="1 4" id="KW-0663">Pyridoxal phosphate</keyword>
<dbReference type="RefSeq" id="WP_114369780.1">
    <property type="nucleotide sequence ID" value="NZ_CP031092.1"/>
</dbReference>
<dbReference type="AlphaFoldDB" id="A0A345BUD6"/>
<dbReference type="InterPro" id="IPR000653">
    <property type="entry name" value="DegT/StrS_aminotransferase"/>
</dbReference>
<feature type="active site" description="Proton acceptor" evidence="3">
    <location>
        <position position="190"/>
    </location>
</feature>
<dbReference type="InterPro" id="IPR015424">
    <property type="entry name" value="PyrdxlP-dep_Trfase"/>
</dbReference>
<dbReference type="FunFam" id="3.40.640.10:FF:000089">
    <property type="entry name" value="Aminotransferase, DegT/DnrJ/EryC1/StrS family"/>
    <property type="match status" value="1"/>
</dbReference>
<sequence length="371" mass="41699">MTDERRIPMVDLQKEFQRLKPKIMKEVEEVLGSGRYILGPKCFAFEQRLKAYVGTNHAVGVANGTDALYLALRALNIGPKDEVITTPFTFFASGETIAEVGAKPVFVDINADSYNIDPNKIEEAITPRTKAIIVVHLFGKGADMKEIMKIANKHQLRVIEDACQAIGTEEGGKRAGSIGDIGCFSFFPSKNLGAFGDAGMIVTNNDVLYEKVQELRNHGSKTKYHHRFIGINSRLDELQAAMLLVKLDYLDLFLYKRKKIAKRYTEKLSSYVKTPAEGKGRAHTYHQYCIELKERDHLAKLLDEQGISSEIYYPVPLHLQEAFQYLCYQKGDFPISEKVSKHILALPISPELSDSLQDKIIASVQRFVHGS</sequence>
<evidence type="ECO:0000313" key="7">
    <source>
        <dbReference type="Proteomes" id="UP000252100"/>
    </source>
</evidence>
<dbReference type="Gene3D" id="3.40.640.10">
    <property type="entry name" value="Type I PLP-dependent aspartate aminotransferase-like (Major domain)"/>
    <property type="match status" value="1"/>
</dbReference>
<organism evidence="6 7">
    <name type="scientific">Salicibibacter kimchii</name>
    <dbReference type="NCBI Taxonomy" id="2099786"/>
    <lineage>
        <taxon>Bacteria</taxon>
        <taxon>Bacillati</taxon>
        <taxon>Bacillota</taxon>
        <taxon>Bacilli</taxon>
        <taxon>Bacillales</taxon>
        <taxon>Bacillaceae</taxon>
        <taxon>Salicibibacter</taxon>
    </lineage>
</organism>
<accession>A0A345BUD6</accession>
<evidence type="ECO:0000256" key="2">
    <source>
        <dbReference type="ARBA" id="ARBA00037999"/>
    </source>
</evidence>
<dbReference type="GO" id="GO:0030170">
    <property type="term" value="F:pyridoxal phosphate binding"/>
    <property type="evidence" value="ECO:0007669"/>
    <property type="project" value="TreeGrafter"/>
</dbReference>
<protein>
    <submittedName>
        <fullName evidence="6">DegT/DnrJ/EryC1/StrS family aminotransferase</fullName>
    </submittedName>
</protein>
<dbReference type="PANTHER" id="PTHR30244">
    <property type="entry name" value="TRANSAMINASE"/>
    <property type="match status" value="1"/>
</dbReference>
<keyword evidence="7" id="KW-1185">Reference proteome</keyword>
<proteinExistence type="inferred from homology"/>
<dbReference type="Proteomes" id="UP000252100">
    <property type="component" value="Chromosome"/>
</dbReference>
<dbReference type="InterPro" id="IPR015421">
    <property type="entry name" value="PyrdxlP-dep_Trfase_major"/>
</dbReference>
<dbReference type="GO" id="GO:0008483">
    <property type="term" value="F:transaminase activity"/>
    <property type="evidence" value="ECO:0007669"/>
    <property type="project" value="UniProtKB-KW"/>
</dbReference>
<evidence type="ECO:0000313" key="6">
    <source>
        <dbReference type="EMBL" id="AXF54567.1"/>
    </source>
</evidence>
<dbReference type="OrthoDB" id="9810913at2"/>
<dbReference type="Gene3D" id="3.90.1150.10">
    <property type="entry name" value="Aspartate Aminotransferase, domain 1"/>
    <property type="match status" value="1"/>
</dbReference>